<dbReference type="SUPFAM" id="SSF52540">
    <property type="entry name" value="P-loop containing nucleoside triphosphate hydrolases"/>
    <property type="match status" value="1"/>
</dbReference>
<dbReference type="InterPro" id="IPR003593">
    <property type="entry name" value="AAA+_ATPase"/>
</dbReference>
<dbReference type="Pfam" id="PF02954">
    <property type="entry name" value="HTH_8"/>
    <property type="match status" value="1"/>
</dbReference>
<comment type="caution">
    <text evidence="9">The sequence shown here is derived from an EMBL/GenBank/DDBJ whole genome shotgun (WGS) entry which is preliminary data.</text>
</comment>
<gene>
    <name evidence="9" type="ORF">MRX98_09455</name>
</gene>
<protein>
    <submittedName>
        <fullName evidence="9">Sigma 54-interacting transcriptional regulator</fullName>
    </submittedName>
</protein>
<dbReference type="SUPFAM" id="SSF46689">
    <property type="entry name" value="Homeodomain-like"/>
    <property type="match status" value="1"/>
</dbReference>
<dbReference type="GO" id="GO:0043565">
    <property type="term" value="F:sequence-specific DNA binding"/>
    <property type="evidence" value="ECO:0007669"/>
    <property type="project" value="InterPro"/>
</dbReference>
<dbReference type="SMART" id="SM00091">
    <property type="entry name" value="PAS"/>
    <property type="match status" value="1"/>
</dbReference>
<name>A0AA41R4K9_9BACT</name>
<keyword evidence="3" id="KW-0805">Transcription regulation</keyword>
<dbReference type="InterPro" id="IPR035965">
    <property type="entry name" value="PAS-like_dom_sf"/>
</dbReference>
<dbReference type="PRINTS" id="PR01590">
    <property type="entry name" value="HTHFIS"/>
</dbReference>
<evidence type="ECO:0000313" key="10">
    <source>
        <dbReference type="Proteomes" id="UP001165427"/>
    </source>
</evidence>
<evidence type="ECO:0000256" key="5">
    <source>
        <dbReference type="SAM" id="MobiDB-lite"/>
    </source>
</evidence>
<dbReference type="InterPro" id="IPR027417">
    <property type="entry name" value="P-loop_NTPase"/>
</dbReference>
<dbReference type="Pfam" id="PF00158">
    <property type="entry name" value="Sigma54_activat"/>
    <property type="match status" value="1"/>
</dbReference>
<reference evidence="9" key="1">
    <citation type="submission" date="2022-04" db="EMBL/GenBank/DDBJ databases">
        <title>Desulfatitalea alkaliphila sp. nov., a novel anaerobic sulfate-reducing bacterium isolated from terrestrial mud volcano, Taman Peninsula, Russia.</title>
        <authorList>
            <person name="Khomyakova M.A."/>
            <person name="Merkel A.Y."/>
            <person name="Slobodkin A.I."/>
        </authorList>
    </citation>
    <scope>NUCLEOTIDE SEQUENCE</scope>
    <source>
        <strain evidence="9">M08but</strain>
    </source>
</reference>
<dbReference type="Pfam" id="PF13426">
    <property type="entry name" value="PAS_9"/>
    <property type="match status" value="1"/>
</dbReference>
<evidence type="ECO:0000259" key="6">
    <source>
        <dbReference type="PROSITE" id="PS50045"/>
    </source>
</evidence>
<dbReference type="EMBL" id="JALJRB010000008">
    <property type="protein sequence ID" value="MCJ8500795.1"/>
    <property type="molecule type" value="Genomic_DNA"/>
</dbReference>
<dbReference type="FunFam" id="3.40.50.300:FF:000006">
    <property type="entry name" value="DNA-binding transcriptional regulator NtrC"/>
    <property type="match status" value="1"/>
</dbReference>
<dbReference type="GO" id="GO:0006355">
    <property type="term" value="P:regulation of DNA-templated transcription"/>
    <property type="evidence" value="ECO:0007669"/>
    <property type="project" value="InterPro"/>
</dbReference>
<dbReference type="InterPro" id="IPR000700">
    <property type="entry name" value="PAS-assoc_C"/>
</dbReference>
<dbReference type="InterPro" id="IPR058031">
    <property type="entry name" value="AAA_lid_NorR"/>
</dbReference>
<dbReference type="SMART" id="SM00382">
    <property type="entry name" value="AAA"/>
    <property type="match status" value="1"/>
</dbReference>
<dbReference type="PROSITE" id="PS50112">
    <property type="entry name" value="PAS"/>
    <property type="match status" value="1"/>
</dbReference>
<accession>A0AA41R4K9</accession>
<dbReference type="InterPro" id="IPR002197">
    <property type="entry name" value="HTH_Fis"/>
</dbReference>
<feature type="domain" description="PAC" evidence="8">
    <location>
        <begin position="82"/>
        <end position="134"/>
    </location>
</feature>
<dbReference type="PROSITE" id="PS50113">
    <property type="entry name" value="PAC"/>
    <property type="match status" value="1"/>
</dbReference>
<keyword evidence="2" id="KW-0067">ATP-binding</keyword>
<evidence type="ECO:0000256" key="4">
    <source>
        <dbReference type="ARBA" id="ARBA00023163"/>
    </source>
</evidence>
<dbReference type="RefSeq" id="WP_246906272.1">
    <property type="nucleotide sequence ID" value="NZ_JALJRB010000008.1"/>
</dbReference>
<evidence type="ECO:0000259" key="7">
    <source>
        <dbReference type="PROSITE" id="PS50112"/>
    </source>
</evidence>
<feature type="region of interest" description="Disordered" evidence="5">
    <location>
        <begin position="388"/>
        <end position="411"/>
    </location>
</feature>
<dbReference type="AlphaFoldDB" id="A0AA41R4K9"/>
<dbReference type="PANTHER" id="PTHR32071">
    <property type="entry name" value="TRANSCRIPTIONAL REGULATORY PROTEIN"/>
    <property type="match status" value="1"/>
</dbReference>
<evidence type="ECO:0000256" key="1">
    <source>
        <dbReference type="ARBA" id="ARBA00022741"/>
    </source>
</evidence>
<dbReference type="Pfam" id="PF25601">
    <property type="entry name" value="AAA_lid_14"/>
    <property type="match status" value="1"/>
</dbReference>
<dbReference type="Proteomes" id="UP001165427">
    <property type="component" value="Unassembled WGS sequence"/>
</dbReference>
<sequence length="483" mass="53928">MNAHEVDRYWKTVVNTIRDGLMIVDERGVIVAINDALERITGYSRAELIGNDCSVLHCDICENIRCNDGPQWCTLFKGKPVKARQCIFVRKDGSLVHALKNACLLRDDQGEVMGAVETITDITELIEKENQLAAYAQQLRSDDGFHGIIGSTPAMRRVFELIANAARSDAPVIILGESGTGKELAARAIHQSGDRSDKPFVKVNCAAFTESLLESELFGHVKGAYTGAYRDRMGRFESADGGDIFLDEIGDLPLATQIKLLRVLEEKIIERVGDATPIPVNVRVITATNRNLTELIARGTFREDLFFRINVIPIHLPPLRAHKEDIPLLADAFFHRIGLKNRKPIHGISNDAMAALMAYHWPGNVRELKSAFEYAFVTCQEAMIQPHHLPPDIHANAGAPTTPQPKPEPVRKPFDRQEIQRLELLEALEASDGNQSKAAERLGVTRVTVWNRMRRFGVQYKRTIAQVDGGEERVSAFDRRGTR</sequence>
<evidence type="ECO:0000313" key="9">
    <source>
        <dbReference type="EMBL" id="MCJ8500795.1"/>
    </source>
</evidence>
<feature type="domain" description="PAS" evidence="7">
    <location>
        <begin position="6"/>
        <end position="51"/>
    </location>
</feature>
<evidence type="ECO:0000259" key="8">
    <source>
        <dbReference type="PROSITE" id="PS50113"/>
    </source>
</evidence>
<keyword evidence="1" id="KW-0547">Nucleotide-binding</keyword>
<dbReference type="Gene3D" id="3.30.450.20">
    <property type="entry name" value="PAS domain"/>
    <property type="match status" value="1"/>
</dbReference>
<dbReference type="InterPro" id="IPR000014">
    <property type="entry name" value="PAS"/>
</dbReference>
<feature type="domain" description="Sigma-54 factor interaction" evidence="6">
    <location>
        <begin position="148"/>
        <end position="377"/>
    </location>
</feature>
<keyword evidence="4" id="KW-0804">Transcription</keyword>
<dbReference type="Gene3D" id="3.40.50.300">
    <property type="entry name" value="P-loop containing nucleotide triphosphate hydrolases"/>
    <property type="match status" value="1"/>
</dbReference>
<evidence type="ECO:0000256" key="3">
    <source>
        <dbReference type="ARBA" id="ARBA00023015"/>
    </source>
</evidence>
<keyword evidence="10" id="KW-1185">Reference proteome</keyword>
<dbReference type="Gene3D" id="1.10.10.60">
    <property type="entry name" value="Homeodomain-like"/>
    <property type="match status" value="1"/>
</dbReference>
<dbReference type="Gene3D" id="1.10.8.60">
    <property type="match status" value="1"/>
</dbReference>
<dbReference type="InterPro" id="IPR001610">
    <property type="entry name" value="PAC"/>
</dbReference>
<dbReference type="NCBIfam" id="TIGR00229">
    <property type="entry name" value="sensory_box"/>
    <property type="match status" value="1"/>
</dbReference>
<dbReference type="GO" id="GO:0005524">
    <property type="term" value="F:ATP binding"/>
    <property type="evidence" value="ECO:0007669"/>
    <property type="project" value="UniProtKB-KW"/>
</dbReference>
<dbReference type="SUPFAM" id="SSF55785">
    <property type="entry name" value="PYP-like sensor domain (PAS domain)"/>
    <property type="match status" value="1"/>
</dbReference>
<dbReference type="InterPro" id="IPR002078">
    <property type="entry name" value="Sigma_54_int"/>
</dbReference>
<evidence type="ECO:0000256" key="2">
    <source>
        <dbReference type="ARBA" id="ARBA00022840"/>
    </source>
</evidence>
<proteinExistence type="predicted"/>
<dbReference type="CDD" id="cd00009">
    <property type="entry name" value="AAA"/>
    <property type="match status" value="1"/>
</dbReference>
<dbReference type="CDD" id="cd00130">
    <property type="entry name" value="PAS"/>
    <property type="match status" value="1"/>
</dbReference>
<dbReference type="SMART" id="SM00086">
    <property type="entry name" value="PAC"/>
    <property type="match status" value="1"/>
</dbReference>
<dbReference type="PROSITE" id="PS50045">
    <property type="entry name" value="SIGMA54_INTERACT_4"/>
    <property type="match status" value="1"/>
</dbReference>
<organism evidence="9 10">
    <name type="scientific">Desulfatitalea alkaliphila</name>
    <dbReference type="NCBI Taxonomy" id="2929485"/>
    <lineage>
        <taxon>Bacteria</taxon>
        <taxon>Pseudomonadati</taxon>
        <taxon>Thermodesulfobacteriota</taxon>
        <taxon>Desulfobacteria</taxon>
        <taxon>Desulfobacterales</taxon>
        <taxon>Desulfosarcinaceae</taxon>
        <taxon>Desulfatitalea</taxon>
    </lineage>
</organism>
<dbReference type="InterPro" id="IPR009057">
    <property type="entry name" value="Homeodomain-like_sf"/>
</dbReference>